<keyword evidence="1" id="KW-0862">Zinc</keyword>
<sequence length="187" mass="20338">MASTALGVRAYRCEALEAYVKTLQSSLLSRASHSCRVLTESVADALLDFVCGGDAQQFPVKQWAFAGQQHRARGSVHSLASTSDDVDDSMTSSSRSIRSQQSCNSLTEASSFVDSRSEADTAPATASGITTVKVCALCDENMKADDGRYYYTTRLHCGHRFHDECLIPQLNISMSCPTCHQPVTNDR</sequence>
<keyword evidence="1" id="KW-0479">Metal-binding</keyword>
<evidence type="ECO:0000313" key="5">
    <source>
        <dbReference type="Proteomes" id="UP001165121"/>
    </source>
</evidence>
<dbReference type="SMART" id="SM00184">
    <property type="entry name" value="RING"/>
    <property type="match status" value="1"/>
</dbReference>
<evidence type="ECO:0000313" key="4">
    <source>
        <dbReference type="EMBL" id="GMF66889.1"/>
    </source>
</evidence>
<feature type="domain" description="RING-type" evidence="3">
    <location>
        <begin position="135"/>
        <end position="180"/>
    </location>
</feature>
<dbReference type="GO" id="GO:0008270">
    <property type="term" value="F:zinc ion binding"/>
    <property type="evidence" value="ECO:0007669"/>
    <property type="project" value="UniProtKB-KW"/>
</dbReference>
<dbReference type="AlphaFoldDB" id="A0A9W6YKU3"/>
<protein>
    <submittedName>
        <fullName evidence="4">Unnamed protein product</fullName>
    </submittedName>
</protein>
<evidence type="ECO:0000256" key="1">
    <source>
        <dbReference type="PROSITE-ProRule" id="PRU00175"/>
    </source>
</evidence>
<reference evidence="4" key="1">
    <citation type="submission" date="2023-04" db="EMBL/GenBank/DDBJ databases">
        <title>Phytophthora fragariaefolia NBRC 109709.</title>
        <authorList>
            <person name="Ichikawa N."/>
            <person name="Sato H."/>
            <person name="Tonouchi N."/>
        </authorList>
    </citation>
    <scope>NUCLEOTIDE SEQUENCE</scope>
    <source>
        <strain evidence="4">NBRC 109709</strain>
    </source>
</reference>
<keyword evidence="5" id="KW-1185">Reference proteome</keyword>
<dbReference type="Pfam" id="PF13639">
    <property type="entry name" value="zf-RING_2"/>
    <property type="match status" value="1"/>
</dbReference>
<evidence type="ECO:0000256" key="2">
    <source>
        <dbReference type="SAM" id="MobiDB-lite"/>
    </source>
</evidence>
<dbReference type="EMBL" id="BSXT01008772">
    <property type="protein sequence ID" value="GMF66889.1"/>
    <property type="molecule type" value="Genomic_DNA"/>
</dbReference>
<dbReference type="InterPro" id="IPR001841">
    <property type="entry name" value="Znf_RING"/>
</dbReference>
<name>A0A9W6YKU3_9STRA</name>
<organism evidence="4 5">
    <name type="scientific">Phytophthora fragariaefolia</name>
    <dbReference type="NCBI Taxonomy" id="1490495"/>
    <lineage>
        <taxon>Eukaryota</taxon>
        <taxon>Sar</taxon>
        <taxon>Stramenopiles</taxon>
        <taxon>Oomycota</taxon>
        <taxon>Peronosporomycetes</taxon>
        <taxon>Peronosporales</taxon>
        <taxon>Peronosporaceae</taxon>
        <taxon>Phytophthora</taxon>
    </lineage>
</organism>
<feature type="region of interest" description="Disordered" evidence="2">
    <location>
        <begin position="76"/>
        <end position="103"/>
    </location>
</feature>
<dbReference type="InterPro" id="IPR013083">
    <property type="entry name" value="Znf_RING/FYVE/PHD"/>
</dbReference>
<feature type="compositionally biased region" description="Low complexity" evidence="2">
    <location>
        <begin position="89"/>
        <end position="102"/>
    </location>
</feature>
<gene>
    <name evidence="4" type="ORF">Pfra01_002832200</name>
</gene>
<dbReference type="Gene3D" id="3.30.40.10">
    <property type="entry name" value="Zinc/RING finger domain, C3HC4 (zinc finger)"/>
    <property type="match status" value="1"/>
</dbReference>
<proteinExistence type="predicted"/>
<comment type="caution">
    <text evidence="4">The sequence shown here is derived from an EMBL/GenBank/DDBJ whole genome shotgun (WGS) entry which is preliminary data.</text>
</comment>
<dbReference type="PROSITE" id="PS50089">
    <property type="entry name" value="ZF_RING_2"/>
    <property type="match status" value="1"/>
</dbReference>
<evidence type="ECO:0000259" key="3">
    <source>
        <dbReference type="PROSITE" id="PS50089"/>
    </source>
</evidence>
<accession>A0A9W6YKU3</accession>
<dbReference type="Proteomes" id="UP001165121">
    <property type="component" value="Unassembled WGS sequence"/>
</dbReference>
<keyword evidence="1" id="KW-0863">Zinc-finger</keyword>
<dbReference type="SUPFAM" id="SSF57850">
    <property type="entry name" value="RING/U-box"/>
    <property type="match status" value="1"/>
</dbReference>
<dbReference type="OrthoDB" id="21204at2759"/>